<evidence type="ECO:0000256" key="1">
    <source>
        <dbReference type="SAM" id="MobiDB-lite"/>
    </source>
</evidence>
<gene>
    <name evidence="2" type="ORF">BDW02DRAFT_106850</name>
</gene>
<dbReference type="EMBL" id="ML975259">
    <property type="protein sequence ID" value="KAF1837644.1"/>
    <property type="molecule type" value="Genomic_DNA"/>
</dbReference>
<accession>A0A6A5KT44</accession>
<dbReference type="Proteomes" id="UP000800040">
    <property type="component" value="Unassembled WGS sequence"/>
</dbReference>
<feature type="compositionally biased region" description="Acidic residues" evidence="1">
    <location>
        <begin position="166"/>
        <end position="179"/>
    </location>
</feature>
<dbReference type="OrthoDB" id="3679062at2759"/>
<dbReference type="AlphaFoldDB" id="A0A6A5KT44"/>
<sequence>MSSKRKHSLEDDYVELQPLKKRTRRTTRGSVAVESSDNGDYHSPPQTNRRNHKAAAKSSKSSKKTDRLAAELANLADFNKPPVQRTHAGKAPSKCDDKLSKSLSDGDDAPRTSRPTRKPAKLTDKLRVKGARVTKPTANSSSKKRSREDKLLAEVAKLTPWYGWASEDEESGSESEDEIDHSPRVHSRHYPPKRVGTQNVPWSELCGEIRNAIYRRCMLNEVKKVINVRHYPDGVPRRSVRGITSTTNFAFSHWSFTQVCKQTREELTPWLLTKRKVRTALKTITNYVETFHRPNADGERIGWVEPVCCGAPLPGDGVEVLNLLKLKHDNPDIHLQFSPTEVSPVLTALTTLSGPDDFDELKIMHDMDLTFTDWWKGSVLDMTGLEGIHITSILLEETDEIEDPDEKVPHDILIKLAINEKKACIMTHNKRLQYINSFIFRSGLSDKQDVKLEATFDTGVAIWKVRRAGVVDMCWKAGEVRGPKVFRRLSVDTNNAVGYTQEEL</sequence>
<reference evidence="2" key="1">
    <citation type="submission" date="2020-01" db="EMBL/GenBank/DDBJ databases">
        <authorList>
            <consortium name="DOE Joint Genome Institute"/>
            <person name="Haridas S."/>
            <person name="Albert R."/>
            <person name="Binder M."/>
            <person name="Bloem J."/>
            <person name="Labutti K."/>
            <person name="Salamov A."/>
            <person name="Andreopoulos B."/>
            <person name="Baker S.E."/>
            <person name="Barry K."/>
            <person name="Bills G."/>
            <person name="Bluhm B.H."/>
            <person name="Cannon C."/>
            <person name="Castanera R."/>
            <person name="Culley D.E."/>
            <person name="Daum C."/>
            <person name="Ezra D."/>
            <person name="Gonzalez J.B."/>
            <person name="Henrissat B."/>
            <person name="Kuo A."/>
            <person name="Liang C."/>
            <person name="Lipzen A."/>
            <person name="Lutzoni F."/>
            <person name="Magnuson J."/>
            <person name="Mondo S."/>
            <person name="Nolan M."/>
            <person name="Ohm R."/>
            <person name="Pangilinan J."/>
            <person name="Park H.-J."/>
            <person name="Ramirez L."/>
            <person name="Alfaro M."/>
            <person name="Sun H."/>
            <person name="Tritt A."/>
            <person name="Yoshinaga Y."/>
            <person name="Zwiers L.-H."/>
            <person name="Turgeon B.G."/>
            <person name="Goodwin S.B."/>
            <person name="Spatafora J.W."/>
            <person name="Crous P.W."/>
            <person name="Grigoriev I.V."/>
        </authorList>
    </citation>
    <scope>NUCLEOTIDE SEQUENCE</scope>
    <source>
        <strain evidence="2">P77</strain>
    </source>
</reference>
<proteinExistence type="predicted"/>
<feature type="region of interest" description="Disordered" evidence="1">
    <location>
        <begin position="166"/>
        <end position="192"/>
    </location>
</feature>
<evidence type="ECO:0000313" key="3">
    <source>
        <dbReference type="Proteomes" id="UP000800040"/>
    </source>
</evidence>
<keyword evidence="3" id="KW-1185">Reference proteome</keyword>
<protein>
    <submittedName>
        <fullName evidence="2">Uncharacterized protein</fullName>
    </submittedName>
</protein>
<name>A0A6A5KT44_9PLEO</name>
<feature type="region of interest" description="Disordered" evidence="1">
    <location>
        <begin position="1"/>
        <end position="149"/>
    </location>
</feature>
<organism evidence="2 3">
    <name type="scientific">Decorospora gaudefroyi</name>
    <dbReference type="NCBI Taxonomy" id="184978"/>
    <lineage>
        <taxon>Eukaryota</taxon>
        <taxon>Fungi</taxon>
        <taxon>Dikarya</taxon>
        <taxon>Ascomycota</taxon>
        <taxon>Pezizomycotina</taxon>
        <taxon>Dothideomycetes</taxon>
        <taxon>Pleosporomycetidae</taxon>
        <taxon>Pleosporales</taxon>
        <taxon>Pleosporineae</taxon>
        <taxon>Pleosporaceae</taxon>
        <taxon>Decorospora</taxon>
    </lineage>
</organism>
<feature type="compositionally biased region" description="Polar residues" evidence="1">
    <location>
        <begin position="33"/>
        <end position="48"/>
    </location>
</feature>
<evidence type="ECO:0000313" key="2">
    <source>
        <dbReference type="EMBL" id="KAF1837644.1"/>
    </source>
</evidence>